<gene>
    <name evidence="2" type="ORF">CFP56_001106</name>
</gene>
<dbReference type="Proteomes" id="UP000237347">
    <property type="component" value="Unassembled WGS sequence"/>
</dbReference>
<sequence length="415" mass="46885">MDIQSQIASRVEMPIVTNLGKYLGMPLLTKRKTTSDYQPIPDRVQNQIRIWQSKLISQVGRLTLIKSVLSPLTYYPMQTTILPRGITTKIDQVTCGFLLGDTVDSLIDSNQQWNLSYLSISLPVEVTNFLYVLPLPYIRSSLPNSLIWNHNSGGRFITHDKLKSNAFSHATKFFFLSTRPTLPSQKYVEEVVRWIPALIPHITINTDDSSRGNLGPSGVGGLARSASGSWLWGFLLRLGFTNNTMAELWGIRSALLLAWNRGYRGVTFQTDSLLETKWLTTNIEVPVEFSNLWETRVEHVWREANNCVDVLAKWGVSQPEEEILYNTCPTFLWKCFGTRWGLQLRRDGLHLPDVFMVSCLAYICQQIVDYIAINQVILASSHIHTPTSIDGHQDQVETTLCGKQEAEAKGAAIKI</sequence>
<evidence type="ECO:0000313" key="3">
    <source>
        <dbReference type="Proteomes" id="UP000237347"/>
    </source>
</evidence>
<feature type="domain" description="RNase H type-1" evidence="1">
    <location>
        <begin position="209"/>
        <end position="314"/>
    </location>
</feature>
<dbReference type="AlphaFoldDB" id="A0AAW0INX6"/>
<dbReference type="InterPro" id="IPR044730">
    <property type="entry name" value="RNase_H-like_dom_plant"/>
</dbReference>
<dbReference type="PANTHER" id="PTHR47723:SF19">
    <property type="entry name" value="POLYNUCLEOTIDYL TRANSFERASE, RIBONUCLEASE H-LIKE SUPERFAMILY PROTEIN"/>
    <property type="match status" value="1"/>
</dbReference>
<proteinExistence type="predicted"/>
<dbReference type="InterPro" id="IPR053151">
    <property type="entry name" value="RNase_H-like"/>
</dbReference>
<dbReference type="EMBL" id="PKMF04000979">
    <property type="protein sequence ID" value="KAK7815826.1"/>
    <property type="molecule type" value="Genomic_DNA"/>
</dbReference>
<dbReference type="SUPFAM" id="SSF53098">
    <property type="entry name" value="Ribonuclease H-like"/>
    <property type="match status" value="1"/>
</dbReference>
<protein>
    <submittedName>
        <fullName evidence="2">Ribonuclease h protein</fullName>
    </submittedName>
</protein>
<evidence type="ECO:0000259" key="1">
    <source>
        <dbReference type="Pfam" id="PF13456"/>
    </source>
</evidence>
<dbReference type="Pfam" id="PF13456">
    <property type="entry name" value="RVT_3"/>
    <property type="match status" value="1"/>
</dbReference>
<keyword evidence="3" id="KW-1185">Reference proteome</keyword>
<dbReference type="InterPro" id="IPR036397">
    <property type="entry name" value="RNaseH_sf"/>
</dbReference>
<reference evidence="2 3" key="1">
    <citation type="journal article" date="2018" name="Sci. Data">
        <title>The draft genome sequence of cork oak.</title>
        <authorList>
            <person name="Ramos A.M."/>
            <person name="Usie A."/>
            <person name="Barbosa P."/>
            <person name="Barros P.M."/>
            <person name="Capote T."/>
            <person name="Chaves I."/>
            <person name="Simoes F."/>
            <person name="Abreu I."/>
            <person name="Carrasquinho I."/>
            <person name="Faro C."/>
            <person name="Guimaraes J.B."/>
            <person name="Mendonca D."/>
            <person name="Nobrega F."/>
            <person name="Rodrigues L."/>
            <person name="Saibo N.J.M."/>
            <person name="Varela M.C."/>
            <person name="Egas C."/>
            <person name="Matos J."/>
            <person name="Miguel C.M."/>
            <person name="Oliveira M.M."/>
            <person name="Ricardo C.P."/>
            <person name="Goncalves S."/>
        </authorList>
    </citation>
    <scope>NUCLEOTIDE SEQUENCE [LARGE SCALE GENOMIC DNA]</scope>
    <source>
        <strain evidence="3">cv. HL8</strain>
    </source>
</reference>
<name>A0AAW0INX6_QUESU</name>
<dbReference type="CDD" id="cd06222">
    <property type="entry name" value="RNase_H_like"/>
    <property type="match status" value="1"/>
</dbReference>
<dbReference type="PANTHER" id="PTHR47723">
    <property type="entry name" value="OS05G0353850 PROTEIN"/>
    <property type="match status" value="1"/>
</dbReference>
<organism evidence="2 3">
    <name type="scientific">Quercus suber</name>
    <name type="common">Cork oak</name>
    <dbReference type="NCBI Taxonomy" id="58331"/>
    <lineage>
        <taxon>Eukaryota</taxon>
        <taxon>Viridiplantae</taxon>
        <taxon>Streptophyta</taxon>
        <taxon>Embryophyta</taxon>
        <taxon>Tracheophyta</taxon>
        <taxon>Spermatophyta</taxon>
        <taxon>Magnoliopsida</taxon>
        <taxon>eudicotyledons</taxon>
        <taxon>Gunneridae</taxon>
        <taxon>Pentapetalae</taxon>
        <taxon>rosids</taxon>
        <taxon>fabids</taxon>
        <taxon>Fagales</taxon>
        <taxon>Fagaceae</taxon>
        <taxon>Quercus</taxon>
    </lineage>
</organism>
<dbReference type="GO" id="GO:0003676">
    <property type="term" value="F:nucleic acid binding"/>
    <property type="evidence" value="ECO:0007669"/>
    <property type="project" value="InterPro"/>
</dbReference>
<accession>A0AAW0INX6</accession>
<comment type="caution">
    <text evidence="2">The sequence shown here is derived from an EMBL/GenBank/DDBJ whole genome shotgun (WGS) entry which is preliminary data.</text>
</comment>
<evidence type="ECO:0000313" key="2">
    <source>
        <dbReference type="EMBL" id="KAK7815826.1"/>
    </source>
</evidence>
<dbReference type="InterPro" id="IPR002156">
    <property type="entry name" value="RNaseH_domain"/>
</dbReference>
<dbReference type="InterPro" id="IPR012337">
    <property type="entry name" value="RNaseH-like_sf"/>
</dbReference>
<dbReference type="Gene3D" id="3.30.420.10">
    <property type="entry name" value="Ribonuclease H-like superfamily/Ribonuclease H"/>
    <property type="match status" value="1"/>
</dbReference>
<dbReference type="GO" id="GO:0004523">
    <property type="term" value="F:RNA-DNA hybrid ribonuclease activity"/>
    <property type="evidence" value="ECO:0007669"/>
    <property type="project" value="InterPro"/>
</dbReference>